<dbReference type="EMBL" id="JANDBC010000001">
    <property type="protein sequence ID" value="MCP9291714.1"/>
    <property type="molecule type" value="Genomic_DNA"/>
</dbReference>
<reference evidence="4" key="1">
    <citation type="submission" date="2022-06" db="EMBL/GenBank/DDBJ databases">
        <title>Gracilimonas sp. CAU 1638 isolated from sea sediment.</title>
        <authorList>
            <person name="Kim W."/>
        </authorList>
    </citation>
    <scope>NUCLEOTIDE SEQUENCE</scope>
    <source>
        <strain evidence="4">CAU 1638</strain>
    </source>
</reference>
<organism evidence="4 5">
    <name type="scientific">Gracilimonas sediminicola</name>
    <dbReference type="NCBI Taxonomy" id="2952158"/>
    <lineage>
        <taxon>Bacteria</taxon>
        <taxon>Pseudomonadati</taxon>
        <taxon>Balneolota</taxon>
        <taxon>Balneolia</taxon>
        <taxon>Balneolales</taxon>
        <taxon>Balneolaceae</taxon>
        <taxon>Gracilimonas</taxon>
    </lineage>
</organism>
<keyword evidence="2 3" id="KW-0548">Nucleotidyltransferase</keyword>
<sequence length="229" mass="24884">MSKLSVIIPAAGSGERMGSDIPKPFIKVGDKTILEHTISRFLEVPDVAQIIIATSKSYIPTIKSMFEQLSTDIQLDVVEGGAERQFSIYNALKLVSAECELVAVHDAVRPFVRKQLIEECCEVASNIGGAVLGVPAKDTIKKVDADKVIESTPDRSVLWQAQTPQVFQKELLVKAYESALGENFIGTDDASLVERIGGAIQMVEGDRENLKITYPVDLKVAELILGVGK</sequence>
<dbReference type="PANTHER" id="PTHR32125:SF4">
    <property type="entry name" value="2-C-METHYL-D-ERYTHRITOL 4-PHOSPHATE CYTIDYLYLTRANSFERASE, CHLOROPLASTIC"/>
    <property type="match status" value="1"/>
</dbReference>
<accession>A0A9X2L3P0</accession>
<dbReference type="Pfam" id="PF01128">
    <property type="entry name" value="IspD"/>
    <property type="match status" value="1"/>
</dbReference>
<dbReference type="GO" id="GO:0019288">
    <property type="term" value="P:isopentenyl diphosphate biosynthetic process, methylerythritol 4-phosphate pathway"/>
    <property type="evidence" value="ECO:0007669"/>
    <property type="project" value="UniProtKB-UniRule"/>
</dbReference>
<dbReference type="GO" id="GO:0050518">
    <property type="term" value="F:2-C-methyl-D-erythritol 4-phosphate cytidylyltransferase activity"/>
    <property type="evidence" value="ECO:0007669"/>
    <property type="project" value="UniProtKB-UniRule"/>
</dbReference>
<evidence type="ECO:0000256" key="1">
    <source>
        <dbReference type="ARBA" id="ARBA00022679"/>
    </source>
</evidence>
<dbReference type="Proteomes" id="UP001139125">
    <property type="component" value="Unassembled WGS sequence"/>
</dbReference>
<name>A0A9X2L3P0_9BACT</name>
<dbReference type="InterPro" id="IPR034683">
    <property type="entry name" value="IspD/TarI"/>
</dbReference>
<comment type="caution">
    <text evidence="4">The sequence shown here is derived from an EMBL/GenBank/DDBJ whole genome shotgun (WGS) entry which is preliminary data.</text>
</comment>
<feature type="site" description="Transition state stabilizer" evidence="3">
    <location>
        <position position="16"/>
    </location>
</feature>
<comment type="function">
    <text evidence="3">Catalyzes the formation of 4-diphosphocytidyl-2-C-methyl-D-erythritol from CTP and 2-C-methyl-D-erythritol 4-phosphate (MEP).</text>
</comment>
<keyword evidence="1 3" id="KW-0808">Transferase</keyword>
<dbReference type="PANTHER" id="PTHR32125">
    <property type="entry name" value="2-C-METHYL-D-ERYTHRITOL 4-PHOSPHATE CYTIDYLYLTRANSFERASE, CHLOROPLASTIC"/>
    <property type="match status" value="1"/>
</dbReference>
<dbReference type="AlphaFoldDB" id="A0A9X2L3P0"/>
<keyword evidence="3" id="KW-0414">Isoprene biosynthesis</keyword>
<dbReference type="EC" id="2.7.7.60" evidence="3"/>
<feature type="site" description="Positions MEP for the nucleophilic attack" evidence="3">
    <location>
        <position position="155"/>
    </location>
</feature>
<keyword evidence="5" id="KW-1185">Reference proteome</keyword>
<feature type="site" description="Transition state stabilizer" evidence="3">
    <location>
        <position position="23"/>
    </location>
</feature>
<dbReference type="InterPro" id="IPR029044">
    <property type="entry name" value="Nucleotide-diphossugar_trans"/>
</dbReference>
<dbReference type="NCBIfam" id="TIGR00453">
    <property type="entry name" value="ispD"/>
    <property type="match status" value="1"/>
</dbReference>
<dbReference type="InterPro" id="IPR001228">
    <property type="entry name" value="IspD"/>
</dbReference>
<comment type="similarity">
    <text evidence="3">Belongs to the IspD/TarI cytidylyltransferase family. IspD subfamily.</text>
</comment>
<evidence type="ECO:0000256" key="2">
    <source>
        <dbReference type="ARBA" id="ARBA00022695"/>
    </source>
</evidence>
<comment type="pathway">
    <text evidence="3">Isoprenoid biosynthesis; isopentenyl diphosphate biosynthesis via DXP pathway; isopentenyl diphosphate from 1-deoxy-D-xylulose 5-phosphate: step 2/6.</text>
</comment>
<dbReference type="InterPro" id="IPR050088">
    <property type="entry name" value="IspD/TarI_cytidylyltransf_bact"/>
</dbReference>
<dbReference type="CDD" id="cd02516">
    <property type="entry name" value="CDP-ME_synthetase"/>
    <property type="match status" value="1"/>
</dbReference>
<feature type="site" description="Positions MEP for the nucleophilic attack" evidence="3">
    <location>
        <position position="211"/>
    </location>
</feature>
<dbReference type="Gene3D" id="3.90.550.10">
    <property type="entry name" value="Spore Coat Polysaccharide Biosynthesis Protein SpsA, Chain A"/>
    <property type="match status" value="1"/>
</dbReference>
<dbReference type="HAMAP" id="MF_00108">
    <property type="entry name" value="IspD"/>
    <property type="match status" value="1"/>
</dbReference>
<proteinExistence type="inferred from homology"/>
<gene>
    <name evidence="3 4" type="primary">ispD</name>
    <name evidence="4" type="ORF">NM125_09000</name>
</gene>
<protein>
    <recommendedName>
        <fullName evidence="3">2-C-methyl-D-erythritol 4-phosphate cytidylyltransferase</fullName>
        <ecNumber evidence="3">2.7.7.60</ecNumber>
    </recommendedName>
    <alternativeName>
        <fullName evidence="3">4-diphosphocytidyl-2C-methyl-D-erythritol synthase</fullName>
    </alternativeName>
    <alternativeName>
        <fullName evidence="3">MEP cytidylyltransferase</fullName>
        <shortName evidence="3">MCT</shortName>
    </alternativeName>
</protein>
<evidence type="ECO:0000313" key="4">
    <source>
        <dbReference type="EMBL" id="MCP9291714.1"/>
    </source>
</evidence>
<dbReference type="FunFam" id="3.90.550.10:FF:000003">
    <property type="entry name" value="2-C-methyl-D-erythritol 4-phosphate cytidylyltransferase"/>
    <property type="match status" value="1"/>
</dbReference>
<evidence type="ECO:0000313" key="5">
    <source>
        <dbReference type="Proteomes" id="UP001139125"/>
    </source>
</evidence>
<evidence type="ECO:0000256" key="3">
    <source>
        <dbReference type="HAMAP-Rule" id="MF_00108"/>
    </source>
</evidence>
<dbReference type="SUPFAM" id="SSF53448">
    <property type="entry name" value="Nucleotide-diphospho-sugar transferases"/>
    <property type="match status" value="1"/>
</dbReference>
<dbReference type="RefSeq" id="WP_255134577.1">
    <property type="nucleotide sequence ID" value="NZ_JANDBC010000001.1"/>
</dbReference>
<comment type="catalytic activity">
    <reaction evidence="3">
        <text>2-C-methyl-D-erythritol 4-phosphate + CTP + H(+) = 4-CDP-2-C-methyl-D-erythritol + diphosphate</text>
        <dbReference type="Rhea" id="RHEA:13429"/>
        <dbReference type="ChEBI" id="CHEBI:15378"/>
        <dbReference type="ChEBI" id="CHEBI:33019"/>
        <dbReference type="ChEBI" id="CHEBI:37563"/>
        <dbReference type="ChEBI" id="CHEBI:57823"/>
        <dbReference type="ChEBI" id="CHEBI:58262"/>
        <dbReference type="EC" id="2.7.7.60"/>
    </reaction>
</comment>